<keyword evidence="3" id="KW-1185">Reference proteome</keyword>
<gene>
    <name evidence="2" type="ORF">PHLCEN_2v2277</name>
</gene>
<feature type="domain" description="DUF6533" evidence="1">
    <location>
        <begin position="10"/>
        <end position="34"/>
    </location>
</feature>
<evidence type="ECO:0000313" key="3">
    <source>
        <dbReference type="Proteomes" id="UP000186601"/>
    </source>
</evidence>
<dbReference type="OrthoDB" id="3350812at2759"/>
<evidence type="ECO:0000259" key="1">
    <source>
        <dbReference type="Pfam" id="PF20151"/>
    </source>
</evidence>
<dbReference type="InterPro" id="IPR045340">
    <property type="entry name" value="DUF6533"/>
</dbReference>
<dbReference type="Proteomes" id="UP000186601">
    <property type="component" value="Unassembled WGS sequence"/>
</dbReference>
<proteinExistence type="predicted"/>
<name>A0A2R6RPJ2_9APHY</name>
<comment type="caution">
    <text evidence="2">The sequence shown here is derived from an EMBL/GenBank/DDBJ whole genome shotgun (WGS) entry which is preliminary data.</text>
</comment>
<dbReference type="AlphaFoldDB" id="A0A2R6RPJ2"/>
<evidence type="ECO:0000313" key="2">
    <source>
        <dbReference type="EMBL" id="PSS31950.1"/>
    </source>
</evidence>
<accession>A0A2R6RPJ2</accession>
<dbReference type="EMBL" id="MLYV02000212">
    <property type="protein sequence ID" value="PSS31950.1"/>
    <property type="molecule type" value="Genomic_DNA"/>
</dbReference>
<dbReference type="Pfam" id="PF20151">
    <property type="entry name" value="DUF6533"/>
    <property type="match status" value="1"/>
</dbReference>
<reference evidence="2 3" key="1">
    <citation type="submission" date="2018-02" db="EMBL/GenBank/DDBJ databases">
        <title>Genome sequence of the basidiomycete white-rot fungus Phlebia centrifuga.</title>
        <authorList>
            <person name="Granchi Z."/>
            <person name="Peng M."/>
            <person name="de Vries R.P."/>
            <person name="Hilden K."/>
            <person name="Makela M.R."/>
            <person name="Grigoriev I."/>
            <person name="Riley R."/>
        </authorList>
    </citation>
    <scope>NUCLEOTIDE SEQUENCE [LARGE SCALE GENOMIC DNA]</scope>
    <source>
        <strain evidence="2 3">FBCC195</strain>
    </source>
</reference>
<protein>
    <recommendedName>
        <fullName evidence="1">DUF6533 domain-containing protein</fullName>
    </recommendedName>
</protein>
<organism evidence="2 3">
    <name type="scientific">Hermanssonia centrifuga</name>
    <dbReference type="NCBI Taxonomy" id="98765"/>
    <lineage>
        <taxon>Eukaryota</taxon>
        <taxon>Fungi</taxon>
        <taxon>Dikarya</taxon>
        <taxon>Basidiomycota</taxon>
        <taxon>Agaricomycotina</taxon>
        <taxon>Agaricomycetes</taxon>
        <taxon>Polyporales</taxon>
        <taxon>Meruliaceae</taxon>
        <taxon>Hermanssonia</taxon>
    </lineage>
</organism>
<sequence length="57" mass="6686">MLKPYGIWSIELVWKSKWTSTKVLYLISRYLIVIELLLDAVYYFSSRITPEVSSITA</sequence>